<dbReference type="AlphaFoldDB" id="A0AAW2VYD2"/>
<accession>A0AAW2VYD2</accession>
<dbReference type="EMBL" id="JACGWN010000009">
    <property type="protein sequence ID" value="KAL0434009.1"/>
    <property type="molecule type" value="Genomic_DNA"/>
</dbReference>
<protein>
    <submittedName>
        <fullName evidence="1">Uncharacterized protein</fullName>
    </submittedName>
</protein>
<organism evidence="1">
    <name type="scientific">Sesamum latifolium</name>
    <dbReference type="NCBI Taxonomy" id="2727402"/>
    <lineage>
        <taxon>Eukaryota</taxon>
        <taxon>Viridiplantae</taxon>
        <taxon>Streptophyta</taxon>
        <taxon>Embryophyta</taxon>
        <taxon>Tracheophyta</taxon>
        <taxon>Spermatophyta</taxon>
        <taxon>Magnoliopsida</taxon>
        <taxon>eudicotyledons</taxon>
        <taxon>Gunneridae</taxon>
        <taxon>Pentapetalae</taxon>
        <taxon>asterids</taxon>
        <taxon>lamiids</taxon>
        <taxon>Lamiales</taxon>
        <taxon>Pedaliaceae</taxon>
        <taxon>Sesamum</taxon>
    </lineage>
</organism>
<dbReference type="PANTHER" id="PTHR33116:SF86">
    <property type="entry name" value="REVERSE TRANSCRIPTASE DOMAIN-CONTAINING PROTEIN"/>
    <property type="match status" value="1"/>
</dbReference>
<gene>
    <name evidence="1" type="ORF">Slati_2735200</name>
</gene>
<reference evidence="1" key="1">
    <citation type="submission" date="2020-06" db="EMBL/GenBank/DDBJ databases">
        <authorList>
            <person name="Li T."/>
            <person name="Hu X."/>
            <person name="Zhang T."/>
            <person name="Song X."/>
            <person name="Zhang H."/>
            <person name="Dai N."/>
            <person name="Sheng W."/>
            <person name="Hou X."/>
            <person name="Wei L."/>
        </authorList>
    </citation>
    <scope>NUCLEOTIDE SEQUENCE</scope>
    <source>
        <strain evidence="1">KEN1</strain>
        <tissue evidence="1">Leaf</tissue>
    </source>
</reference>
<proteinExistence type="predicted"/>
<comment type="caution">
    <text evidence="1">The sequence shown here is derived from an EMBL/GenBank/DDBJ whole genome shotgun (WGS) entry which is preliminary data.</text>
</comment>
<dbReference type="PANTHER" id="PTHR33116">
    <property type="entry name" value="REVERSE TRANSCRIPTASE ZINC-BINDING DOMAIN-CONTAINING PROTEIN-RELATED-RELATED"/>
    <property type="match status" value="1"/>
</dbReference>
<evidence type="ECO:0000313" key="1">
    <source>
        <dbReference type="EMBL" id="KAL0434009.1"/>
    </source>
</evidence>
<reference evidence="1" key="2">
    <citation type="journal article" date="2024" name="Plant">
        <title>Genomic evolution and insights into agronomic trait innovations of Sesamum species.</title>
        <authorList>
            <person name="Miao H."/>
            <person name="Wang L."/>
            <person name="Qu L."/>
            <person name="Liu H."/>
            <person name="Sun Y."/>
            <person name="Le M."/>
            <person name="Wang Q."/>
            <person name="Wei S."/>
            <person name="Zheng Y."/>
            <person name="Lin W."/>
            <person name="Duan Y."/>
            <person name="Cao H."/>
            <person name="Xiong S."/>
            <person name="Wang X."/>
            <person name="Wei L."/>
            <person name="Li C."/>
            <person name="Ma Q."/>
            <person name="Ju M."/>
            <person name="Zhao R."/>
            <person name="Li G."/>
            <person name="Mu C."/>
            <person name="Tian Q."/>
            <person name="Mei H."/>
            <person name="Zhang T."/>
            <person name="Gao T."/>
            <person name="Zhang H."/>
        </authorList>
    </citation>
    <scope>NUCLEOTIDE SEQUENCE</scope>
    <source>
        <strain evidence="1">KEN1</strain>
    </source>
</reference>
<name>A0AAW2VYD2_9LAMI</name>
<sequence>MTGTSASPQCRSKKEMFAGIKERIWKKLHTWSSKQLSQAGRAFLLKTVLQTIPTYAMSCFRFPKIFPNEIESLMADFFWNQGMGPKIHWKSWAKLCIDKQAGGLGFRRMKEFNLALLAKQAWRLDFLYVEISLGYPDLLVVGLRWKVGDGTLILIIGHPWIPRPISFQPICRPNSLSPKSRVSALLTVDKAWNIDLIKAEFCQSDADSILEIKLTDGECDSLVWHFDNQGRCSVLERILAGFASQRGALKTHHHGASEESRSSAE</sequence>